<feature type="non-terminal residue" evidence="1">
    <location>
        <position position="87"/>
    </location>
</feature>
<proteinExistence type="predicted"/>
<comment type="caution">
    <text evidence="1">The sequence shown here is derived from an EMBL/GenBank/DDBJ whole genome shotgun (WGS) entry which is preliminary data.</text>
</comment>
<evidence type="ECO:0008006" key="3">
    <source>
        <dbReference type="Google" id="ProtNLM"/>
    </source>
</evidence>
<evidence type="ECO:0000313" key="2">
    <source>
        <dbReference type="Proteomes" id="UP000663874"/>
    </source>
</evidence>
<accession>A0A820JA60</accession>
<name>A0A820JA60_9BILA</name>
<evidence type="ECO:0000313" key="1">
    <source>
        <dbReference type="EMBL" id="CAF4321712.1"/>
    </source>
</evidence>
<organism evidence="1 2">
    <name type="scientific">Rotaria sordida</name>
    <dbReference type="NCBI Taxonomy" id="392033"/>
    <lineage>
        <taxon>Eukaryota</taxon>
        <taxon>Metazoa</taxon>
        <taxon>Spiralia</taxon>
        <taxon>Gnathifera</taxon>
        <taxon>Rotifera</taxon>
        <taxon>Eurotatoria</taxon>
        <taxon>Bdelloidea</taxon>
        <taxon>Philodinida</taxon>
        <taxon>Philodinidae</taxon>
        <taxon>Rotaria</taxon>
    </lineage>
</organism>
<sequence>IVEFSQARKHTFLNGYQGILNCSVSCHTRNIIYALTCPCGKYDYIGVTTQSLHDRLRKHREHGNRIMDECLLREENIKCNLLREKSN</sequence>
<dbReference type="EMBL" id="CAJOBE010039616">
    <property type="protein sequence ID" value="CAF4321712.1"/>
    <property type="molecule type" value="Genomic_DNA"/>
</dbReference>
<reference evidence="1" key="1">
    <citation type="submission" date="2021-02" db="EMBL/GenBank/DDBJ databases">
        <authorList>
            <person name="Nowell W R."/>
        </authorList>
    </citation>
    <scope>NUCLEOTIDE SEQUENCE</scope>
</reference>
<dbReference type="Proteomes" id="UP000663874">
    <property type="component" value="Unassembled WGS sequence"/>
</dbReference>
<feature type="non-terminal residue" evidence="1">
    <location>
        <position position="1"/>
    </location>
</feature>
<gene>
    <name evidence="1" type="ORF">FNK824_LOCUS41366</name>
</gene>
<protein>
    <recommendedName>
        <fullName evidence="3">GIY-YIG domain-containing protein</fullName>
    </recommendedName>
</protein>
<dbReference type="AlphaFoldDB" id="A0A820JA60"/>